<dbReference type="STRING" id="1005945.SAMN05216561_106152"/>
<feature type="region of interest" description="Disordered" evidence="1">
    <location>
        <begin position="969"/>
        <end position="1000"/>
    </location>
</feature>
<feature type="compositionally biased region" description="Basic and acidic residues" evidence="1">
    <location>
        <begin position="1089"/>
        <end position="1104"/>
    </location>
</feature>
<dbReference type="NCBIfam" id="TIGR01451">
    <property type="entry name" value="B_ant_repeat"/>
    <property type="match status" value="1"/>
</dbReference>
<dbReference type="PANTHER" id="PTHR35580:SF1">
    <property type="entry name" value="PHYTASE-LIKE DOMAIN-CONTAINING PROTEIN"/>
    <property type="match status" value="1"/>
</dbReference>
<feature type="domain" description="DUF11" evidence="3">
    <location>
        <begin position="716"/>
        <end position="825"/>
    </location>
</feature>
<dbReference type="Gene3D" id="2.150.10.10">
    <property type="entry name" value="Serralysin-like metalloprotease, C-terminal"/>
    <property type="match status" value="5"/>
</dbReference>
<reference evidence="5 6" key="1">
    <citation type="submission" date="2016-10" db="EMBL/GenBank/DDBJ databases">
        <authorList>
            <person name="de Groot N.N."/>
        </authorList>
    </citation>
    <scope>NUCLEOTIDE SEQUENCE [LARGE SCALE GENOMIC DNA]</scope>
    <source>
        <strain evidence="5 6">CGMCC 1.11156</strain>
    </source>
</reference>
<feature type="chain" id="PRO_5038685625" evidence="2">
    <location>
        <begin position="26"/>
        <end position="1128"/>
    </location>
</feature>
<dbReference type="InterPro" id="IPR047589">
    <property type="entry name" value="DUF11_rpt"/>
</dbReference>
<feature type="compositionally biased region" description="Gly residues" evidence="1">
    <location>
        <begin position="1105"/>
        <end position="1114"/>
    </location>
</feature>
<evidence type="ECO:0000256" key="2">
    <source>
        <dbReference type="SAM" id="SignalP"/>
    </source>
</evidence>
<name>A0A1I3GJK0_9ACTN</name>
<organism evidence="5 6">
    <name type="scientific">Nocardioides psychrotolerans</name>
    <dbReference type="NCBI Taxonomy" id="1005945"/>
    <lineage>
        <taxon>Bacteria</taxon>
        <taxon>Bacillati</taxon>
        <taxon>Actinomycetota</taxon>
        <taxon>Actinomycetes</taxon>
        <taxon>Propionibacteriales</taxon>
        <taxon>Nocardioidaceae</taxon>
        <taxon>Nocardioides</taxon>
    </lineage>
</organism>
<evidence type="ECO:0000259" key="3">
    <source>
        <dbReference type="Pfam" id="PF01345"/>
    </source>
</evidence>
<dbReference type="PROSITE" id="PS00330">
    <property type="entry name" value="HEMOLYSIN_CALCIUM"/>
    <property type="match status" value="3"/>
</dbReference>
<keyword evidence="6" id="KW-1185">Reference proteome</keyword>
<dbReference type="GO" id="GO:0005509">
    <property type="term" value="F:calcium ion binding"/>
    <property type="evidence" value="ECO:0007669"/>
    <property type="project" value="InterPro"/>
</dbReference>
<dbReference type="Proteomes" id="UP000198649">
    <property type="component" value="Unassembled WGS sequence"/>
</dbReference>
<dbReference type="InterPro" id="IPR057708">
    <property type="entry name" value="DUF7948"/>
</dbReference>
<dbReference type="InterPro" id="IPR052918">
    <property type="entry name" value="Motility_Chemotaxis_Reg"/>
</dbReference>
<dbReference type="Pfam" id="PF06739">
    <property type="entry name" value="SBBP"/>
    <property type="match status" value="7"/>
</dbReference>
<keyword evidence="2" id="KW-0732">Signal</keyword>
<evidence type="ECO:0000259" key="4">
    <source>
        <dbReference type="Pfam" id="PF25778"/>
    </source>
</evidence>
<sequence length="1128" mass="113401">MLHSRRHKGLAVTVLAAGLAFTALQPGVSSRDVPAPAAQDGAVAAYGELPLAFEPNLGQVPDRYDFVSRGRGFGLAIDATGATLSLGTDSDQDFVRLAFTGADTSATSAALEPLSGKVNYLVGNDARAWHTGIATFARVSYDDVLPGVDVTYYGTNDGTLEYDFEVAPHADPASIRFGFPGAEGVVIQDRSLIITTAHGAVTQAAPVIYQRMAGLRVPVDGRFELRGDEVGFSVGAYDPRRPLVIDPTLTYSTYLGGANDEEGHGIAVDDAGSAYVTGVSYSTNFPTRSPLGPGSVVQDANGQGAGGTSGADVFVSKLNAAGTGLVYSTYLGGSGADSGAGVVVDRTGQAHVTGYTDSPNFPVQAAFQGALAPGSSPGGPTPTDAFVAKLDANGSALVYSTYLGGSGAELAQGIALDRAGRVYVTGSTSSTDFPTQAPLHGSSAGSYDAFVTRLDATGSTLDYSTYLGGSGTDHAYGIAVDPVGTAYVTGYTSSSNFPTQAPFQAARAGAFNAFVTKINDKGSGLVYSTYLGGSGSDVAYGVAVDASGAAYVTGHTTSTNFPLHAALQGSKAGSIDAFVTKLHPTGSALVYSTYLGGSDADYGRSIAVDAAGSAFVTGNTFSSGFPTQAALQPAKPFDAFVTSFNATGSALDFSTYLGGSGSDIGYGIAVDTDDVYVTGTTSSTNFPTGAPLQAANAGAHDAFVTKLTQPSSAAADLSLTKTDSPDPVNAGQILTYTITVQNAGAATATGVTISDPLPSGVTFASASAGCTHTSGTVTCGVPNLAPGASSQVEIRVTPNQAGVVSNTASVVANEADPFLTDNQDTERTTVQPPLPPCDGTAAAAVVTIQVANPNQTTYGTAGVDVIRGTQGNDTIVGLEGNDIICGLAGNDTIMGGDGADRLYGDSVYGGTGEDRVSGGAGPDRIYGNLGADLLLGDQGADKVFGNEGADKAYGGTGDDELSGFDADDQLIGGPGHDELSGGSGKDFMNGGDGNDKLYGNPGDDKLFGGVGSDKLYGESYYPNGTGNDLLNGGAGNDRIYGAPGNDTLFGHAGGDVLQGGDGNDRAYGGGDGDLLYGGASSDDLFGEAGNDRLYGEDGSDRLDGGPDGDLCAGGAGVDTGSLCEPFTQ</sequence>
<dbReference type="InterPro" id="IPR018511">
    <property type="entry name" value="Hemolysin-typ_Ca-bd_CS"/>
</dbReference>
<evidence type="ECO:0000256" key="1">
    <source>
        <dbReference type="SAM" id="MobiDB-lite"/>
    </source>
</evidence>
<dbReference type="InterPro" id="IPR001343">
    <property type="entry name" value="Hemolysn_Ca-bd"/>
</dbReference>
<evidence type="ECO:0000313" key="5">
    <source>
        <dbReference type="EMBL" id="SFI23351.1"/>
    </source>
</evidence>
<dbReference type="AlphaFoldDB" id="A0A1I3GJK0"/>
<dbReference type="Pfam" id="PF25778">
    <property type="entry name" value="DUF7948"/>
    <property type="match status" value="1"/>
</dbReference>
<dbReference type="InterPro" id="IPR001434">
    <property type="entry name" value="OmcB-like_DUF11"/>
</dbReference>
<dbReference type="Pfam" id="PF01345">
    <property type="entry name" value="DUF11"/>
    <property type="match status" value="1"/>
</dbReference>
<dbReference type="PRINTS" id="PR00313">
    <property type="entry name" value="CABNDNGRPT"/>
</dbReference>
<evidence type="ECO:0000313" key="6">
    <source>
        <dbReference type="Proteomes" id="UP000198649"/>
    </source>
</evidence>
<protein>
    <submittedName>
        <fullName evidence="5">Conserved repeat domain-containing protein</fullName>
    </submittedName>
</protein>
<feature type="region of interest" description="Disordered" evidence="1">
    <location>
        <begin position="1086"/>
        <end position="1114"/>
    </location>
</feature>
<dbReference type="PANTHER" id="PTHR35580">
    <property type="entry name" value="CELL SURFACE GLYCOPROTEIN (S-LAYER PROTEIN)-LIKE PROTEIN"/>
    <property type="match status" value="1"/>
</dbReference>
<proteinExistence type="predicted"/>
<dbReference type="InterPro" id="IPR011049">
    <property type="entry name" value="Serralysin-like_metalloprot_C"/>
</dbReference>
<feature type="signal peptide" evidence="2">
    <location>
        <begin position="1"/>
        <end position="25"/>
    </location>
</feature>
<gene>
    <name evidence="5" type="ORF">SAMN05216561_106152</name>
</gene>
<dbReference type="InterPro" id="IPR010620">
    <property type="entry name" value="SBBP_repeat"/>
</dbReference>
<feature type="domain" description="DUF7948" evidence="4">
    <location>
        <begin position="53"/>
        <end position="248"/>
    </location>
</feature>
<accession>A0A1I3GJK0</accession>
<dbReference type="EMBL" id="FOQG01000006">
    <property type="protein sequence ID" value="SFI23351.1"/>
    <property type="molecule type" value="Genomic_DNA"/>
</dbReference>
<dbReference type="SUPFAM" id="SSF51120">
    <property type="entry name" value="beta-Roll"/>
    <property type="match status" value="3"/>
</dbReference>
<dbReference type="Pfam" id="PF00353">
    <property type="entry name" value="HemolysinCabind"/>
    <property type="match status" value="6"/>
</dbReference>
<dbReference type="SUPFAM" id="SSF63829">
    <property type="entry name" value="Calcium-dependent phosphotriesterase"/>
    <property type="match status" value="1"/>
</dbReference>